<gene>
    <name evidence="1" type="ORF">DijuNPV-ORF-51</name>
</gene>
<accession>A0AAE6LC67</accession>
<reference evidence="1" key="1">
    <citation type="journal article" date="2019" name="Viruses">
        <title>A Nymphalid-Infecting Group I Alphabaculovirus Isolated from the Major Passion Fruit Caterpillar Pest Dione juno juno (Lepidoptera: Nymphalidae).</title>
        <authorList>
            <person name="Ribeiro B.M."/>
            <person name="Dos Santos E.R."/>
            <person name="Trentin L.B."/>
            <person name="da Silva L.A."/>
            <person name="de Melo F.L."/>
            <person name="Kitajima E.W."/>
            <person name="Ardisson-Araujo D.M.P."/>
        </authorList>
    </citation>
    <scope>NUCLEOTIDE SEQUENCE</scope>
    <source>
        <strain evidence="1">Araguari-MG</strain>
    </source>
</reference>
<keyword evidence="2" id="KW-1185">Reference proteome</keyword>
<sequence>MVLSELRFMNANVNDGGPGYFSFDHLGDRLKGLLRIVNGASKDDAYLQKCDAKSLQLLADNINKIAFTHNADLKPKLKERLLNLLPDKNTIATKYDKQLDKVINYSYKCQIDDLNNIDMTHIKLACVLCYTAIFPFNNNMWYLPDNESRVQFASAFSNYLINFFNMMKNKDGSLERTVRVAYHVVPPLQRADAQPYVPLKDKINANLITVQNVNNAQYQSVSTDVEVCYALHNSLHLSNPGDQQTDMCAEFLELNAIPYCLYNSALPDNFALSVFNLYKLNEAKKKLKPGNVLFVNAMRTGAKETVINTMRAYHLACQHLKRKKMLRVIGDYDGYRHNYKLAALDFAILALVTNSANCQFKYLTSMHENMFMDLKQQVCRMTPQKLYNVLINYDVEKEPLTNFSRSAVDGALG</sequence>
<protein>
    <submittedName>
        <fullName evidence="1">Uncharacterized protein</fullName>
    </submittedName>
</protein>
<organism evidence="1 2">
    <name type="scientific">Dione juno nucleopolyhedrovirus</name>
    <dbReference type="NCBI Taxonomy" id="2594175"/>
    <lineage>
        <taxon>Viruses</taxon>
        <taxon>Viruses incertae sedis</taxon>
        <taxon>Naldaviricetes</taxon>
        <taxon>Lefavirales</taxon>
        <taxon>Baculoviridae</taxon>
        <taxon>Alphabaculovirus</taxon>
        <taxon>Alphabaculovirus dijunonis</taxon>
    </lineage>
</organism>
<proteinExistence type="predicted"/>
<dbReference type="EMBL" id="MK558262">
    <property type="protein sequence ID" value="QDL56953.1"/>
    <property type="molecule type" value="Genomic_DNA"/>
</dbReference>
<name>A0AAE6LC67_9ABAC</name>
<evidence type="ECO:0000313" key="1">
    <source>
        <dbReference type="EMBL" id="QDL56953.1"/>
    </source>
</evidence>
<evidence type="ECO:0000313" key="2">
    <source>
        <dbReference type="Proteomes" id="UP000831804"/>
    </source>
</evidence>
<dbReference type="Proteomes" id="UP000831804">
    <property type="component" value="Segment"/>
</dbReference>